<evidence type="ECO:0000256" key="7">
    <source>
        <dbReference type="ARBA" id="ARBA00022723"/>
    </source>
</evidence>
<comment type="catalytic activity">
    <reaction evidence="1">
        <text>S-ubiquitinyl-[E2 ubiquitin-conjugating enzyme]-L-cysteine + [acceptor protein]-L-lysine = [E2 ubiquitin-conjugating enzyme]-L-cysteine + N(6)-ubiquitinyl-[acceptor protein]-L-lysine.</text>
        <dbReference type="EC" id="2.3.2.27"/>
    </reaction>
</comment>
<evidence type="ECO:0000313" key="18">
    <source>
        <dbReference type="Proteomes" id="UP000091857"/>
    </source>
</evidence>
<evidence type="ECO:0000256" key="13">
    <source>
        <dbReference type="ARBA" id="ARBA00024209"/>
    </source>
</evidence>
<keyword evidence="9" id="KW-0833">Ubl conjugation pathway</keyword>
<keyword evidence="12 15" id="KW-0472">Membrane</keyword>
<evidence type="ECO:0000256" key="6">
    <source>
        <dbReference type="ARBA" id="ARBA00022692"/>
    </source>
</evidence>
<feature type="transmembrane region" description="Helical" evidence="15">
    <location>
        <begin position="33"/>
        <end position="54"/>
    </location>
</feature>
<dbReference type="FunFam" id="3.30.40.10:FF:000187">
    <property type="entry name" value="E3 ubiquitin-protein ligase ATL6"/>
    <property type="match status" value="1"/>
</dbReference>
<reference evidence="18" key="1">
    <citation type="journal article" date="2016" name="Nat. Biotechnol.">
        <title>Sequencing wild and cultivated cassava and related species reveals extensive interspecific hybridization and genetic diversity.</title>
        <authorList>
            <person name="Bredeson J.V."/>
            <person name="Lyons J.B."/>
            <person name="Prochnik S.E."/>
            <person name="Wu G.A."/>
            <person name="Ha C.M."/>
            <person name="Edsinger-Gonzales E."/>
            <person name="Grimwood J."/>
            <person name="Schmutz J."/>
            <person name="Rabbi I.Y."/>
            <person name="Egesi C."/>
            <person name="Nauluvula P."/>
            <person name="Lebot V."/>
            <person name="Ndunguru J."/>
            <person name="Mkamilo G."/>
            <person name="Bart R.S."/>
            <person name="Setter T.L."/>
            <person name="Gleadow R.M."/>
            <person name="Kulakow P."/>
            <person name="Ferguson M.E."/>
            <person name="Rounsley S."/>
            <person name="Rokhsar D.S."/>
        </authorList>
    </citation>
    <scope>NUCLEOTIDE SEQUENCE [LARGE SCALE GENOMIC DNA]</scope>
    <source>
        <strain evidence="18">cv. AM560-2</strain>
    </source>
</reference>
<evidence type="ECO:0000256" key="5">
    <source>
        <dbReference type="ARBA" id="ARBA00022679"/>
    </source>
</evidence>
<name>A0A2C9VTM8_MANES</name>
<sequence length="331" mass="36573">MSSSSPLSPPLLPFNSNTQDTHPSPFQNLKPSILVILLILSITFLLSISLCLLLRHLNRRCLLHLSSSSHVSTATIPIATSSSSNRHSNNRVSPESPVSSLIDSLPLFTFSSIKRRSTTSPADCAVCLSNFEPQDQLRLLPLCCHAFHVLCIDTWLQSNQTCPLCRLPIHASESDLLKALSSSIDGGISESFRLEIGSISCRQTASDSAVEHRSSYSVGSFEYIVDEEAEVTMSHMHRRSVSEKEVAAPVHQSTQEPNLAFEVASGRSWLQDYVDRLSASLSSRAFSFRSSGRFFTGSSRRSENVSTGDYDLEANRVVEEMNEIFRWFSGV</sequence>
<proteinExistence type="inferred from homology"/>
<keyword evidence="10" id="KW-0862">Zinc</keyword>
<evidence type="ECO:0000256" key="1">
    <source>
        <dbReference type="ARBA" id="ARBA00000900"/>
    </source>
</evidence>
<dbReference type="PANTHER" id="PTHR45768">
    <property type="entry name" value="E3 UBIQUITIN-PROTEIN LIGASE RNF13-LIKE"/>
    <property type="match status" value="1"/>
</dbReference>
<dbReference type="Gramene" id="Manes.05G058200.1.v8.1">
    <property type="protein sequence ID" value="Manes.05G058200.1.v8.1.CDS.1"/>
    <property type="gene ID" value="Manes.05G058200.v8.1"/>
</dbReference>
<evidence type="ECO:0000256" key="14">
    <source>
        <dbReference type="PROSITE-ProRule" id="PRU00175"/>
    </source>
</evidence>
<dbReference type="Pfam" id="PF13639">
    <property type="entry name" value="zf-RING_2"/>
    <property type="match status" value="1"/>
</dbReference>
<dbReference type="AlphaFoldDB" id="A0A2C9VTM8"/>
<gene>
    <name evidence="17" type="ORF">MANES_05G058200v8</name>
</gene>
<dbReference type="CDD" id="cd16461">
    <property type="entry name" value="RING-H2_EL5-like"/>
    <property type="match status" value="1"/>
</dbReference>
<dbReference type="PROSITE" id="PS50089">
    <property type="entry name" value="ZF_RING_2"/>
    <property type="match status" value="1"/>
</dbReference>
<comment type="pathway">
    <text evidence="3">Protein modification; protein ubiquitination.</text>
</comment>
<evidence type="ECO:0000256" key="2">
    <source>
        <dbReference type="ARBA" id="ARBA00004167"/>
    </source>
</evidence>
<dbReference type="OrthoDB" id="8062037at2759"/>
<keyword evidence="11 15" id="KW-1133">Transmembrane helix</keyword>
<accession>A0A2C9VTM8</accession>
<dbReference type="GO" id="GO:0016567">
    <property type="term" value="P:protein ubiquitination"/>
    <property type="evidence" value="ECO:0000318"/>
    <property type="project" value="GO_Central"/>
</dbReference>
<evidence type="ECO:0000313" key="17">
    <source>
        <dbReference type="EMBL" id="OAY49462.1"/>
    </source>
</evidence>
<keyword evidence="18" id="KW-1185">Reference proteome</keyword>
<evidence type="ECO:0000256" key="8">
    <source>
        <dbReference type="ARBA" id="ARBA00022771"/>
    </source>
</evidence>
<evidence type="ECO:0000256" key="3">
    <source>
        <dbReference type="ARBA" id="ARBA00004906"/>
    </source>
</evidence>
<dbReference type="InterPro" id="IPR013083">
    <property type="entry name" value="Znf_RING/FYVE/PHD"/>
</dbReference>
<dbReference type="SMART" id="SM00184">
    <property type="entry name" value="RING"/>
    <property type="match status" value="1"/>
</dbReference>
<evidence type="ECO:0000256" key="11">
    <source>
        <dbReference type="ARBA" id="ARBA00022989"/>
    </source>
</evidence>
<dbReference type="Gene3D" id="3.30.40.10">
    <property type="entry name" value="Zinc/RING finger domain, C3HC4 (zinc finger)"/>
    <property type="match status" value="1"/>
</dbReference>
<protein>
    <recommendedName>
        <fullName evidence="4">RING-type E3 ubiquitin transferase</fullName>
        <ecNumber evidence="4">2.3.2.27</ecNumber>
    </recommendedName>
</protein>
<dbReference type="EC" id="2.3.2.27" evidence="4"/>
<evidence type="ECO:0000256" key="15">
    <source>
        <dbReference type="SAM" id="Phobius"/>
    </source>
</evidence>
<dbReference type="InterPro" id="IPR001841">
    <property type="entry name" value="Znf_RING"/>
</dbReference>
<evidence type="ECO:0000256" key="10">
    <source>
        <dbReference type="ARBA" id="ARBA00022833"/>
    </source>
</evidence>
<keyword evidence="7" id="KW-0479">Metal-binding</keyword>
<keyword evidence="5" id="KW-0808">Transferase</keyword>
<dbReference type="GO" id="GO:0061630">
    <property type="term" value="F:ubiquitin protein ligase activity"/>
    <property type="evidence" value="ECO:0007669"/>
    <property type="project" value="UniProtKB-EC"/>
</dbReference>
<feature type="domain" description="RING-type" evidence="16">
    <location>
        <begin position="124"/>
        <end position="166"/>
    </location>
</feature>
<comment type="subcellular location">
    <subcellularLocation>
        <location evidence="2">Membrane</location>
        <topology evidence="2">Single-pass membrane protein</topology>
    </subcellularLocation>
</comment>
<dbReference type="OMA" id="TWLQSNQ"/>
<dbReference type="PANTHER" id="PTHR45768:SF16">
    <property type="entry name" value="E3 UBIQUITIN-PROTEIN LIGASE ATL4"/>
    <property type="match status" value="1"/>
</dbReference>
<dbReference type="SUPFAM" id="SSF57850">
    <property type="entry name" value="RING/U-box"/>
    <property type="match status" value="1"/>
</dbReference>
<dbReference type="GO" id="GO:0016020">
    <property type="term" value="C:membrane"/>
    <property type="evidence" value="ECO:0007669"/>
    <property type="project" value="UniProtKB-SubCell"/>
</dbReference>
<dbReference type="EMBL" id="CM004391">
    <property type="protein sequence ID" value="OAY49462.1"/>
    <property type="molecule type" value="Genomic_DNA"/>
</dbReference>
<dbReference type="GO" id="GO:0008270">
    <property type="term" value="F:zinc ion binding"/>
    <property type="evidence" value="ECO:0007669"/>
    <property type="project" value="UniProtKB-KW"/>
</dbReference>
<organism evidence="17 18">
    <name type="scientific">Manihot esculenta</name>
    <name type="common">Cassava</name>
    <name type="synonym">Jatropha manihot</name>
    <dbReference type="NCBI Taxonomy" id="3983"/>
    <lineage>
        <taxon>Eukaryota</taxon>
        <taxon>Viridiplantae</taxon>
        <taxon>Streptophyta</taxon>
        <taxon>Embryophyta</taxon>
        <taxon>Tracheophyta</taxon>
        <taxon>Spermatophyta</taxon>
        <taxon>Magnoliopsida</taxon>
        <taxon>eudicotyledons</taxon>
        <taxon>Gunneridae</taxon>
        <taxon>Pentapetalae</taxon>
        <taxon>rosids</taxon>
        <taxon>fabids</taxon>
        <taxon>Malpighiales</taxon>
        <taxon>Euphorbiaceae</taxon>
        <taxon>Crotonoideae</taxon>
        <taxon>Manihoteae</taxon>
        <taxon>Manihot</taxon>
    </lineage>
</organism>
<dbReference type="Proteomes" id="UP000091857">
    <property type="component" value="Chromosome 5"/>
</dbReference>
<keyword evidence="6 15" id="KW-0812">Transmembrane</keyword>
<keyword evidence="8 14" id="KW-0863">Zinc-finger</keyword>
<comment type="caution">
    <text evidence="17">The sequence shown here is derived from an EMBL/GenBank/DDBJ whole genome shotgun (WGS) entry which is preliminary data.</text>
</comment>
<evidence type="ECO:0000256" key="4">
    <source>
        <dbReference type="ARBA" id="ARBA00012483"/>
    </source>
</evidence>
<evidence type="ECO:0000256" key="12">
    <source>
        <dbReference type="ARBA" id="ARBA00023136"/>
    </source>
</evidence>
<evidence type="ECO:0000256" key="9">
    <source>
        <dbReference type="ARBA" id="ARBA00022786"/>
    </source>
</evidence>
<comment type="similarity">
    <text evidence="13">Belongs to the RING-type zinc finger family. ATL subfamily.</text>
</comment>
<evidence type="ECO:0000259" key="16">
    <source>
        <dbReference type="PROSITE" id="PS50089"/>
    </source>
</evidence>